<dbReference type="InterPro" id="IPR050342">
    <property type="entry name" value="HMGB"/>
</dbReference>
<feature type="DNA-binding region" description="HMG box" evidence="4">
    <location>
        <begin position="154"/>
        <end position="222"/>
    </location>
</feature>
<dbReference type="Pfam" id="PF00505">
    <property type="entry name" value="HMG_box"/>
    <property type="match status" value="2"/>
</dbReference>
<sequence length="474" mass="53711">MILMGSPDESSTTTNDPTAIDEDDVDDQNDTVQDVTEEECTDSTMATVKQKKVQRKYKKAPGAPKRFRSAFILFSQFKHKEIQALLAEKGDSEKTTSVAKMVSEAWKTMNPKERAKWEDKAIMDRERFEKEKMRYRGPWTVPIGHRKSKDPNAPKRPASAFLSFSNSRRAAVKQANKHASNAEISKILSNMWKDAPDDIKQEYTEREAAAREEYKKKMAEWKVENEKTKKKKKDPLELYQENEQERKRRGIQSDEEDGYEYDSEEDEVRWKKRSKRRKDEPKGKNKGLPNLDSPAARGGKLVKGTGLDRVSISLEGSENPPQSRFVAPHMYAQAPLLSSYPGVNPALLAPSSLAMHLQDGRPLPTLMNGSMLQSSLPLSRLAGYPSNLGPNFATGHFSTLDTSHGLGVARSLHPNYLYHAHSQLGSSGGQGQHQITNLTLDQKREQEFVLQLLAARRQQREQPQRRNERKPPAK</sequence>
<dbReference type="OrthoDB" id="42782at2759"/>
<feature type="region of interest" description="Disordered" evidence="5">
    <location>
        <begin position="218"/>
        <end position="304"/>
    </location>
</feature>
<dbReference type="PANTHER" id="PTHR48112:SF32">
    <property type="entry name" value="HIGH MOBILITY GROUP PROTEIN B3"/>
    <property type="match status" value="1"/>
</dbReference>
<comment type="subcellular location">
    <subcellularLocation>
        <location evidence="1">Nucleus</location>
    </subcellularLocation>
</comment>
<dbReference type="Proteomes" id="UP000693970">
    <property type="component" value="Unassembled WGS sequence"/>
</dbReference>
<dbReference type="SMART" id="SM00398">
    <property type="entry name" value="HMG"/>
    <property type="match status" value="2"/>
</dbReference>
<dbReference type="GO" id="GO:0003677">
    <property type="term" value="F:DNA binding"/>
    <property type="evidence" value="ECO:0007669"/>
    <property type="project" value="UniProtKB-UniRule"/>
</dbReference>
<proteinExistence type="predicted"/>
<reference evidence="7" key="2">
    <citation type="submission" date="2021-04" db="EMBL/GenBank/DDBJ databases">
        <authorList>
            <person name="Podell S."/>
        </authorList>
    </citation>
    <scope>NUCLEOTIDE SEQUENCE</scope>
    <source>
        <strain evidence="7">Hildebrandi</strain>
    </source>
</reference>
<feature type="DNA-binding region" description="HMG box" evidence="4">
    <location>
        <begin position="64"/>
        <end position="136"/>
    </location>
</feature>
<evidence type="ECO:0000256" key="1">
    <source>
        <dbReference type="ARBA" id="ARBA00004123"/>
    </source>
</evidence>
<evidence type="ECO:0000313" key="8">
    <source>
        <dbReference type="Proteomes" id="UP000693970"/>
    </source>
</evidence>
<feature type="compositionally biased region" description="Basic and acidic residues" evidence="5">
    <location>
        <begin position="218"/>
        <end position="227"/>
    </location>
</feature>
<gene>
    <name evidence="7" type="ORF">IV203_006027</name>
</gene>
<feature type="region of interest" description="Disordered" evidence="5">
    <location>
        <begin position="454"/>
        <end position="474"/>
    </location>
</feature>
<protein>
    <submittedName>
        <fullName evidence="7">HMG high mobility group box-containing protein</fullName>
    </submittedName>
</protein>
<evidence type="ECO:0000259" key="6">
    <source>
        <dbReference type="PROSITE" id="PS50118"/>
    </source>
</evidence>
<feature type="compositionally biased region" description="Acidic residues" evidence="5">
    <location>
        <begin position="19"/>
        <end position="41"/>
    </location>
</feature>
<evidence type="ECO:0000256" key="2">
    <source>
        <dbReference type="ARBA" id="ARBA00023125"/>
    </source>
</evidence>
<accession>A0A9K3KNE5</accession>
<evidence type="ECO:0000256" key="5">
    <source>
        <dbReference type="SAM" id="MobiDB-lite"/>
    </source>
</evidence>
<name>A0A9K3KNE5_9STRA</name>
<feature type="region of interest" description="Disordered" evidence="5">
    <location>
        <begin position="139"/>
        <end position="159"/>
    </location>
</feature>
<organism evidence="7 8">
    <name type="scientific">Nitzschia inconspicua</name>
    <dbReference type="NCBI Taxonomy" id="303405"/>
    <lineage>
        <taxon>Eukaryota</taxon>
        <taxon>Sar</taxon>
        <taxon>Stramenopiles</taxon>
        <taxon>Ochrophyta</taxon>
        <taxon>Bacillariophyta</taxon>
        <taxon>Bacillariophyceae</taxon>
        <taxon>Bacillariophycidae</taxon>
        <taxon>Bacillariales</taxon>
        <taxon>Bacillariaceae</taxon>
        <taxon>Nitzschia</taxon>
    </lineage>
</organism>
<feature type="region of interest" description="Disordered" evidence="5">
    <location>
        <begin position="1"/>
        <end position="47"/>
    </location>
</feature>
<feature type="compositionally biased region" description="Acidic residues" evidence="5">
    <location>
        <begin position="253"/>
        <end position="267"/>
    </location>
</feature>
<dbReference type="GO" id="GO:0005634">
    <property type="term" value="C:nucleus"/>
    <property type="evidence" value="ECO:0007669"/>
    <property type="project" value="UniProtKB-SubCell"/>
</dbReference>
<reference evidence="7" key="1">
    <citation type="journal article" date="2021" name="Sci. Rep.">
        <title>Diploid genomic architecture of Nitzschia inconspicua, an elite biomass production diatom.</title>
        <authorList>
            <person name="Oliver A."/>
            <person name="Podell S."/>
            <person name="Pinowska A."/>
            <person name="Traller J.C."/>
            <person name="Smith S.R."/>
            <person name="McClure R."/>
            <person name="Beliaev A."/>
            <person name="Bohutskyi P."/>
            <person name="Hill E.A."/>
            <person name="Rabines A."/>
            <person name="Zheng H."/>
            <person name="Allen L.Z."/>
            <person name="Kuo A."/>
            <person name="Grigoriev I.V."/>
            <person name="Allen A.E."/>
            <person name="Hazlebeck D."/>
            <person name="Allen E.E."/>
        </authorList>
    </citation>
    <scope>NUCLEOTIDE SEQUENCE</scope>
    <source>
        <strain evidence="7">Hildebrandi</strain>
    </source>
</reference>
<evidence type="ECO:0000313" key="7">
    <source>
        <dbReference type="EMBL" id="KAG7346958.1"/>
    </source>
</evidence>
<comment type="caution">
    <text evidence="7">The sequence shown here is derived from an EMBL/GenBank/DDBJ whole genome shotgun (WGS) entry which is preliminary data.</text>
</comment>
<feature type="domain" description="HMG box" evidence="6">
    <location>
        <begin position="64"/>
        <end position="136"/>
    </location>
</feature>
<dbReference type="PANTHER" id="PTHR48112">
    <property type="entry name" value="HIGH MOBILITY GROUP PROTEIN DSP1"/>
    <property type="match status" value="1"/>
</dbReference>
<feature type="compositionally biased region" description="Polar residues" evidence="5">
    <location>
        <begin position="8"/>
        <end position="17"/>
    </location>
</feature>
<feature type="domain" description="HMG box" evidence="6">
    <location>
        <begin position="154"/>
        <end position="222"/>
    </location>
</feature>
<keyword evidence="3 4" id="KW-0539">Nucleus</keyword>
<keyword evidence="8" id="KW-1185">Reference proteome</keyword>
<evidence type="ECO:0000256" key="4">
    <source>
        <dbReference type="PROSITE-ProRule" id="PRU00267"/>
    </source>
</evidence>
<keyword evidence="2 4" id="KW-0238">DNA-binding</keyword>
<evidence type="ECO:0000256" key="3">
    <source>
        <dbReference type="ARBA" id="ARBA00023242"/>
    </source>
</evidence>
<feature type="compositionally biased region" description="Basic and acidic residues" evidence="5">
    <location>
        <begin position="458"/>
        <end position="474"/>
    </location>
</feature>
<dbReference type="EMBL" id="JAGRRH010000021">
    <property type="protein sequence ID" value="KAG7346958.1"/>
    <property type="molecule type" value="Genomic_DNA"/>
</dbReference>
<dbReference type="InterPro" id="IPR009071">
    <property type="entry name" value="HMG_box_dom"/>
</dbReference>
<dbReference type="AlphaFoldDB" id="A0A9K3KNE5"/>
<dbReference type="PROSITE" id="PS50118">
    <property type="entry name" value="HMG_BOX_2"/>
    <property type="match status" value="2"/>
</dbReference>